<sequence length="164" mass="17621">MSTKPDLNDPNTWPVVDCVPSDVFLGSFVRDCTPNLTDEQKSWPVADCKPSDVFLDPVFVVELTIRPEAGQVEIVHGTAELLRALDARETELGGSGLILDARRHPAPKGKVRLVLHPKTVAGAKNRLQQLADLIESGTSLHSVIPSAVVGEQGSFVGCHAVLKP</sequence>
<protein>
    <submittedName>
        <fullName evidence="1">Uncharacterized protein</fullName>
    </submittedName>
</protein>
<keyword evidence="2" id="KW-1185">Reference proteome</keyword>
<proteinExistence type="predicted"/>
<dbReference type="RefSeq" id="WP_171472222.1">
    <property type="nucleotide sequence ID" value="NZ_CP053452.2"/>
</dbReference>
<dbReference type="KEGG" id="ftj:FTUN_4251"/>
<reference evidence="2" key="1">
    <citation type="submission" date="2020-05" db="EMBL/GenBank/DDBJ databases">
        <title>Frigoriglobus tundricola gen. nov., sp. nov., a psychrotolerant cellulolytic planctomycete of the family Gemmataceae with two divergent copies of 16S rRNA gene.</title>
        <authorList>
            <person name="Kulichevskaya I.S."/>
            <person name="Ivanova A.A."/>
            <person name="Naumoff D.G."/>
            <person name="Beletsky A.V."/>
            <person name="Rijpstra W.I.C."/>
            <person name="Sinninghe Damste J.S."/>
            <person name="Mardanov A.V."/>
            <person name="Ravin N.V."/>
            <person name="Dedysh S.N."/>
        </authorList>
    </citation>
    <scope>NUCLEOTIDE SEQUENCE [LARGE SCALE GENOMIC DNA]</scope>
    <source>
        <strain evidence="2">PL17</strain>
    </source>
</reference>
<name>A0A6M5YUY0_9BACT</name>
<evidence type="ECO:0000313" key="1">
    <source>
        <dbReference type="EMBL" id="QJW96692.1"/>
    </source>
</evidence>
<accession>A0A6M5YUY0</accession>
<dbReference type="Proteomes" id="UP000503447">
    <property type="component" value="Chromosome"/>
</dbReference>
<evidence type="ECO:0000313" key="2">
    <source>
        <dbReference type="Proteomes" id="UP000503447"/>
    </source>
</evidence>
<gene>
    <name evidence="1" type="ORF">FTUN_4251</name>
</gene>
<dbReference type="AlphaFoldDB" id="A0A6M5YUY0"/>
<dbReference type="EMBL" id="CP053452">
    <property type="protein sequence ID" value="QJW96692.1"/>
    <property type="molecule type" value="Genomic_DNA"/>
</dbReference>
<organism evidence="1 2">
    <name type="scientific">Frigoriglobus tundricola</name>
    <dbReference type="NCBI Taxonomy" id="2774151"/>
    <lineage>
        <taxon>Bacteria</taxon>
        <taxon>Pseudomonadati</taxon>
        <taxon>Planctomycetota</taxon>
        <taxon>Planctomycetia</taxon>
        <taxon>Gemmatales</taxon>
        <taxon>Gemmataceae</taxon>
        <taxon>Frigoriglobus</taxon>
    </lineage>
</organism>